<evidence type="ECO:0000256" key="9">
    <source>
        <dbReference type="SAM" id="Phobius"/>
    </source>
</evidence>
<evidence type="ECO:0000256" key="7">
    <source>
        <dbReference type="ARBA" id="ARBA00022989"/>
    </source>
</evidence>
<dbReference type="InterPro" id="IPR003439">
    <property type="entry name" value="ABC_transporter-like_ATP-bd"/>
</dbReference>
<dbReference type="Pfam" id="PF00005">
    <property type="entry name" value="ABC_tran"/>
    <property type="match status" value="1"/>
</dbReference>
<dbReference type="GO" id="GO:0016887">
    <property type="term" value="F:ATP hydrolysis activity"/>
    <property type="evidence" value="ECO:0007669"/>
    <property type="project" value="InterPro"/>
</dbReference>
<dbReference type="InterPro" id="IPR003593">
    <property type="entry name" value="AAA+_ATPase"/>
</dbReference>
<evidence type="ECO:0000256" key="3">
    <source>
        <dbReference type="ARBA" id="ARBA00022475"/>
    </source>
</evidence>
<dbReference type="PANTHER" id="PTHR24221">
    <property type="entry name" value="ATP-BINDING CASSETTE SUB-FAMILY B"/>
    <property type="match status" value="1"/>
</dbReference>
<evidence type="ECO:0000256" key="4">
    <source>
        <dbReference type="ARBA" id="ARBA00022692"/>
    </source>
</evidence>
<dbReference type="PANTHER" id="PTHR24221:SF654">
    <property type="entry name" value="ATP-BINDING CASSETTE SUB-FAMILY B MEMBER 6"/>
    <property type="match status" value="1"/>
</dbReference>
<feature type="transmembrane region" description="Helical" evidence="9">
    <location>
        <begin position="50"/>
        <end position="70"/>
    </location>
</feature>
<dbReference type="SUPFAM" id="SSF52540">
    <property type="entry name" value="P-loop containing nucleoside triphosphate hydrolases"/>
    <property type="match status" value="1"/>
</dbReference>
<dbReference type="SUPFAM" id="SSF90123">
    <property type="entry name" value="ABC transporter transmembrane region"/>
    <property type="match status" value="1"/>
</dbReference>
<proteinExistence type="predicted"/>
<dbReference type="InterPro" id="IPR027417">
    <property type="entry name" value="P-loop_NTPase"/>
</dbReference>
<dbReference type="SMART" id="SM00382">
    <property type="entry name" value="AAA"/>
    <property type="match status" value="1"/>
</dbReference>
<accession>A0A0U1KSS6</accession>
<dbReference type="PROSITE" id="PS50929">
    <property type="entry name" value="ABC_TM1F"/>
    <property type="match status" value="1"/>
</dbReference>
<name>A0A0U1KSS6_9FIRM</name>
<dbReference type="Pfam" id="PF00664">
    <property type="entry name" value="ABC_membrane"/>
    <property type="match status" value="1"/>
</dbReference>
<evidence type="ECO:0000256" key="6">
    <source>
        <dbReference type="ARBA" id="ARBA00022840"/>
    </source>
</evidence>
<evidence type="ECO:0000313" key="13">
    <source>
        <dbReference type="Proteomes" id="UP000049855"/>
    </source>
</evidence>
<dbReference type="PROSITE" id="PS00211">
    <property type="entry name" value="ABC_TRANSPORTER_1"/>
    <property type="match status" value="1"/>
</dbReference>
<keyword evidence="3" id="KW-1003">Cell membrane</keyword>
<dbReference type="InterPro" id="IPR017871">
    <property type="entry name" value="ABC_transporter-like_CS"/>
</dbReference>
<keyword evidence="7 9" id="KW-1133">Transmembrane helix</keyword>
<dbReference type="EMBL" id="CTRP01000002">
    <property type="protein sequence ID" value="CQR70169.1"/>
    <property type="molecule type" value="Genomic_DNA"/>
</dbReference>
<feature type="domain" description="ABC transporter" evidence="10">
    <location>
        <begin position="330"/>
        <end position="563"/>
    </location>
</feature>
<keyword evidence="6 12" id="KW-0067">ATP-binding</keyword>
<evidence type="ECO:0000313" key="12">
    <source>
        <dbReference type="EMBL" id="CQR70169.1"/>
    </source>
</evidence>
<dbReference type="GO" id="GO:0140359">
    <property type="term" value="F:ABC-type transporter activity"/>
    <property type="evidence" value="ECO:0007669"/>
    <property type="project" value="InterPro"/>
</dbReference>
<feature type="transmembrane region" description="Helical" evidence="9">
    <location>
        <begin position="276"/>
        <end position="295"/>
    </location>
</feature>
<keyword evidence="2" id="KW-0813">Transport</keyword>
<evidence type="ECO:0000256" key="1">
    <source>
        <dbReference type="ARBA" id="ARBA00004651"/>
    </source>
</evidence>
<comment type="subcellular location">
    <subcellularLocation>
        <location evidence="1">Cell membrane</location>
        <topology evidence="1">Multi-pass membrane protein</topology>
    </subcellularLocation>
</comment>
<evidence type="ECO:0000256" key="8">
    <source>
        <dbReference type="ARBA" id="ARBA00023136"/>
    </source>
</evidence>
<dbReference type="Gene3D" id="3.40.50.300">
    <property type="entry name" value="P-loop containing nucleotide triphosphate hydrolases"/>
    <property type="match status" value="1"/>
</dbReference>
<evidence type="ECO:0000256" key="5">
    <source>
        <dbReference type="ARBA" id="ARBA00022741"/>
    </source>
</evidence>
<protein>
    <submittedName>
        <fullName evidence="12">ABC transporter, ATP-binding/permease protein</fullName>
    </submittedName>
</protein>
<dbReference type="InterPro" id="IPR036640">
    <property type="entry name" value="ABC1_TM_sf"/>
</dbReference>
<dbReference type="InterPro" id="IPR011527">
    <property type="entry name" value="ABC1_TM_dom"/>
</dbReference>
<dbReference type="PROSITE" id="PS50893">
    <property type="entry name" value="ABC_TRANSPORTER_2"/>
    <property type="match status" value="1"/>
</dbReference>
<keyword evidence="13" id="KW-1185">Reference proteome</keyword>
<dbReference type="FunFam" id="3.40.50.300:FF:000221">
    <property type="entry name" value="Multidrug ABC transporter ATP-binding protein"/>
    <property type="match status" value="1"/>
</dbReference>
<feature type="transmembrane region" description="Helical" evidence="9">
    <location>
        <begin position="126"/>
        <end position="150"/>
    </location>
</feature>
<keyword evidence="4 9" id="KW-0812">Transmembrane</keyword>
<dbReference type="Proteomes" id="UP000049855">
    <property type="component" value="Unassembled WGS sequence"/>
</dbReference>
<gene>
    <name evidence="12" type="ORF">SpAn4DRAFT_4681</name>
</gene>
<organism evidence="12 13">
    <name type="scientific">Sporomusa ovata</name>
    <dbReference type="NCBI Taxonomy" id="2378"/>
    <lineage>
        <taxon>Bacteria</taxon>
        <taxon>Bacillati</taxon>
        <taxon>Bacillota</taxon>
        <taxon>Negativicutes</taxon>
        <taxon>Selenomonadales</taxon>
        <taxon>Sporomusaceae</taxon>
        <taxon>Sporomusa</taxon>
    </lineage>
</organism>
<feature type="domain" description="ABC transmembrane type-1" evidence="11">
    <location>
        <begin position="17"/>
        <end position="290"/>
    </location>
</feature>
<dbReference type="Gene3D" id="1.20.1560.10">
    <property type="entry name" value="ABC transporter type 1, transmembrane domain"/>
    <property type="match status" value="1"/>
</dbReference>
<keyword evidence="8 9" id="KW-0472">Membrane</keyword>
<dbReference type="AlphaFoldDB" id="A0A0U1KSS6"/>
<dbReference type="RefSeq" id="WP_021170792.1">
    <property type="nucleotide sequence ID" value="NZ_CTRP01000002.1"/>
</dbReference>
<feature type="transmembrane region" description="Helical" evidence="9">
    <location>
        <begin position="156"/>
        <end position="175"/>
    </location>
</feature>
<keyword evidence="5" id="KW-0547">Nucleotide-binding</keyword>
<evidence type="ECO:0000259" key="10">
    <source>
        <dbReference type="PROSITE" id="PS50893"/>
    </source>
</evidence>
<reference evidence="13" key="1">
    <citation type="submission" date="2015-03" db="EMBL/GenBank/DDBJ databases">
        <authorList>
            <person name="Nijsse Bart"/>
        </authorList>
    </citation>
    <scope>NUCLEOTIDE SEQUENCE [LARGE SCALE GENOMIC DNA]</scope>
</reference>
<feature type="transmembrane region" description="Helical" evidence="9">
    <location>
        <begin position="245"/>
        <end position="264"/>
    </location>
</feature>
<dbReference type="GO" id="GO:0005524">
    <property type="term" value="F:ATP binding"/>
    <property type="evidence" value="ECO:0007669"/>
    <property type="project" value="UniProtKB-KW"/>
</dbReference>
<dbReference type="InterPro" id="IPR039421">
    <property type="entry name" value="Type_1_exporter"/>
</dbReference>
<feature type="transmembrane region" description="Helical" evidence="9">
    <location>
        <begin position="16"/>
        <end position="38"/>
    </location>
</feature>
<sequence>MKNTVSLLSAKDMRRSILAGFINAGSVVCGILSFFYIVSMLDLLFQRQPFSAIISQCAMVAILLMTKSILYGFGMAITHKVAYSALADIRSRLIVHMECLSLSDIEKRKTGEFAHIVDHEVEQVELFLAHALPELLVAVIIPVAIIIFMYNVFWQFALIYFLQISLLIIYMMWYMKNYSPKFDEYAKCTGRMGADLMEYIAGIRVIKVFNTGKGKTLQVLERMRDYISWAKQVIRIIIFPKSMHNLIIALGVFFTAVVGTQQLIRGTIDLKTCIMGLIFAGFLGESLSNLLLYTFNVMKFNASRKAIISVLSIPAATREIALTSGTPGDIEFSSVSFAYTDVPIVDNVSFDIRYNTTTALVGMSGSGKTTIGKMITGFLFPDTGTVTINGISTRVLSEQAIAQMVSYVQQEAFLFNMSIYENILLGNPAASEQEVFEAAKKAQIHTFIQSLPEGYNTLAGESGACLSGGEKQRIALARMILKDAPIIVLDEATASIDPQNEQLIKQAIEAVSAGKTRIVITHRLDTVREADAIIVVDSGRILDQGSHRELMTRCEHYRQMVNARHAAEQWTIMEARS</sequence>
<evidence type="ECO:0000256" key="2">
    <source>
        <dbReference type="ARBA" id="ARBA00022448"/>
    </source>
</evidence>
<dbReference type="GO" id="GO:0005886">
    <property type="term" value="C:plasma membrane"/>
    <property type="evidence" value="ECO:0007669"/>
    <property type="project" value="UniProtKB-SubCell"/>
</dbReference>
<evidence type="ECO:0000259" key="11">
    <source>
        <dbReference type="PROSITE" id="PS50929"/>
    </source>
</evidence>